<evidence type="ECO:0000256" key="1">
    <source>
        <dbReference type="SAM" id="MobiDB-lite"/>
    </source>
</evidence>
<dbReference type="GeneID" id="91104841"/>
<feature type="region of interest" description="Disordered" evidence="1">
    <location>
        <begin position="1"/>
        <end position="55"/>
    </location>
</feature>
<accession>A0AAX4KNI2</accession>
<keyword evidence="3" id="KW-1185">Reference proteome</keyword>
<evidence type="ECO:0000313" key="3">
    <source>
        <dbReference type="Proteomes" id="UP001358614"/>
    </source>
</evidence>
<reference evidence="2 3" key="1">
    <citation type="submission" date="2024-01" db="EMBL/GenBank/DDBJ databases">
        <title>Comparative genomics of Cryptococcus and Kwoniella reveals pathogenesis evolution and contrasting modes of karyotype evolution via chromosome fusion or intercentromeric recombination.</title>
        <authorList>
            <person name="Coelho M.A."/>
            <person name="David-Palma M."/>
            <person name="Shea T."/>
            <person name="Bowers K."/>
            <person name="McGinley-Smith S."/>
            <person name="Mohammad A.W."/>
            <person name="Gnirke A."/>
            <person name="Yurkov A.M."/>
            <person name="Nowrousian M."/>
            <person name="Sun S."/>
            <person name="Cuomo C.A."/>
            <person name="Heitman J."/>
        </authorList>
    </citation>
    <scope>NUCLEOTIDE SEQUENCE [LARGE SCALE GENOMIC DNA]</scope>
    <source>
        <strain evidence="2 3">PYCC6329</strain>
    </source>
</reference>
<gene>
    <name evidence="2" type="ORF">V865_006040</name>
</gene>
<organism evidence="2 3">
    <name type="scientific">Kwoniella europaea PYCC6329</name>
    <dbReference type="NCBI Taxonomy" id="1423913"/>
    <lineage>
        <taxon>Eukaryota</taxon>
        <taxon>Fungi</taxon>
        <taxon>Dikarya</taxon>
        <taxon>Basidiomycota</taxon>
        <taxon>Agaricomycotina</taxon>
        <taxon>Tremellomycetes</taxon>
        <taxon>Tremellales</taxon>
        <taxon>Cryptococcaceae</taxon>
        <taxon>Kwoniella</taxon>
    </lineage>
</organism>
<dbReference type="RefSeq" id="XP_066085899.1">
    <property type="nucleotide sequence ID" value="XM_066229802.1"/>
</dbReference>
<feature type="compositionally biased region" description="Basic and acidic residues" evidence="1">
    <location>
        <begin position="1"/>
        <end position="15"/>
    </location>
</feature>
<dbReference type="Proteomes" id="UP001358614">
    <property type="component" value="Chromosome 1"/>
</dbReference>
<sequence>MTSFLGRDRSTKDRPPTLTLTTTTSQGNVPERQDTRVSTGSSHCGSEGEQIWDDGDFAFEPQQLRSETMNTDWGAVVDEPVAGPADQPAFDPTNQAHQAGVVQGGQGEEGGEAQND</sequence>
<dbReference type="AlphaFoldDB" id="A0AAX4KNI2"/>
<dbReference type="KEGG" id="ker:91104841"/>
<evidence type="ECO:0000313" key="2">
    <source>
        <dbReference type="EMBL" id="WWD07932.1"/>
    </source>
</evidence>
<protein>
    <submittedName>
        <fullName evidence="2">Uncharacterized protein</fullName>
    </submittedName>
</protein>
<name>A0AAX4KNI2_9TREE</name>
<dbReference type="EMBL" id="CP144089">
    <property type="protein sequence ID" value="WWD07932.1"/>
    <property type="molecule type" value="Genomic_DNA"/>
</dbReference>
<feature type="region of interest" description="Disordered" evidence="1">
    <location>
        <begin position="79"/>
        <end position="116"/>
    </location>
</feature>
<proteinExistence type="predicted"/>